<feature type="domain" description="Beta-lactamase-related" evidence="3">
    <location>
        <begin position="13"/>
        <end position="339"/>
    </location>
</feature>
<dbReference type="EMBL" id="SBHS01000003">
    <property type="protein sequence ID" value="TWU77267.1"/>
    <property type="molecule type" value="Genomic_DNA"/>
</dbReference>
<dbReference type="InterPro" id="IPR050491">
    <property type="entry name" value="AmpC-like"/>
</dbReference>
<dbReference type="InterPro" id="IPR012338">
    <property type="entry name" value="Beta-lactam/transpept-like"/>
</dbReference>
<dbReference type="AlphaFoldDB" id="A0A5C6GKZ1"/>
<dbReference type="InterPro" id="IPR001466">
    <property type="entry name" value="Beta-lactam-related"/>
</dbReference>
<dbReference type="Gene3D" id="3.40.710.10">
    <property type="entry name" value="DD-peptidase/beta-lactamase superfamily"/>
    <property type="match status" value="1"/>
</dbReference>
<comment type="caution">
    <text evidence="5">The sequence shown here is derived from an EMBL/GenBank/DDBJ whole genome shotgun (WGS) entry which is preliminary data.</text>
</comment>
<proteinExistence type="inferred from homology"/>
<name>A0A5C6GKZ1_METRR</name>
<sequence>MDLFNSPDFSSHVEDLIRELYVPGLAIAIVHKDITASKAFGVASFDPPKPMTTDTLFDTASASKSLTAAAVALLVHDDEYPDIKYEAEMANLLPGDFVMPGHSHDGVTVEDILSHRSGMASNDNSYMGVRSKNPDTAHSVTRKLRNLATAAPIRSKFIYCNIMFTVATYLVERKTGLTFAEFLHQRFFQPLGMLSTNLQPERARARGLGDRISPGHWWDSKANKYSTFMTPDFPEAQGAGSVVSTVDDYLKYIQAMMNKEGPFTEAIYNGIIKPRIIISPAESPKPFSSPPLYATGWEVHHYRGHMILVHDGCISGSSTSHFFAPGLQLGGAIFGNSDNAFIVAETLMLELIDQVIGLPQDQRINWSKEACENSSHKKNEDRGKDSEADSEADNIEEERQKLCPGIQASEPQDTPLDAYTGEYWNPGWGCLHVQIKSGHLFIDCSDRSYVFTLTFHHVSEQRKYIVLYREVSQGPNLPLRAEFVFDQKVAVKLGIAFDEDLDEYVWFEKAQSETLADLAIRPF</sequence>
<gene>
    <name evidence="5" type="ORF">ED733_003386</name>
</gene>
<feature type="compositionally biased region" description="Basic and acidic residues" evidence="2">
    <location>
        <begin position="369"/>
        <end position="387"/>
    </location>
</feature>
<feature type="domain" description="Peptidase S12 Pab87-related C-terminal" evidence="4">
    <location>
        <begin position="408"/>
        <end position="508"/>
    </location>
</feature>
<dbReference type="InterPro" id="IPR021860">
    <property type="entry name" value="Peptidase_S12_Pab87-rel_C"/>
</dbReference>
<evidence type="ECO:0000256" key="2">
    <source>
        <dbReference type="SAM" id="MobiDB-lite"/>
    </source>
</evidence>
<evidence type="ECO:0000313" key="5">
    <source>
        <dbReference type="EMBL" id="TWU77267.1"/>
    </source>
</evidence>
<feature type="region of interest" description="Disordered" evidence="2">
    <location>
        <begin position="369"/>
        <end position="397"/>
    </location>
</feature>
<dbReference type="Proteomes" id="UP000317257">
    <property type="component" value="Unassembled WGS sequence"/>
</dbReference>
<dbReference type="PANTHER" id="PTHR46825:SF9">
    <property type="entry name" value="BETA-LACTAMASE-RELATED DOMAIN-CONTAINING PROTEIN"/>
    <property type="match status" value="1"/>
</dbReference>
<dbReference type="Pfam" id="PF11954">
    <property type="entry name" value="DUF3471"/>
    <property type="match status" value="1"/>
</dbReference>
<evidence type="ECO:0000256" key="1">
    <source>
        <dbReference type="ARBA" id="ARBA00038215"/>
    </source>
</evidence>
<reference evidence="6" key="1">
    <citation type="submission" date="2018-12" db="EMBL/GenBank/DDBJ databases">
        <title>The complete genome of Metarhizium rileyi, a key fungal pathogen of Lepidoptera.</title>
        <authorList>
            <person name="Binneck E."/>
            <person name="Lastra C.C.L."/>
            <person name="Sosa-Gomez D.R."/>
        </authorList>
    </citation>
    <scope>NUCLEOTIDE SEQUENCE [LARGE SCALE GENOMIC DNA]</scope>
    <source>
        <strain evidence="6">Cep018-CH2</strain>
    </source>
</reference>
<accession>A0A5C6GKZ1</accession>
<evidence type="ECO:0000313" key="6">
    <source>
        <dbReference type="Proteomes" id="UP000317257"/>
    </source>
</evidence>
<evidence type="ECO:0000259" key="4">
    <source>
        <dbReference type="Pfam" id="PF11954"/>
    </source>
</evidence>
<dbReference type="PANTHER" id="PTHR46825">
    <property type="entry name" value="D-ALANYL-D-ALANINE-CARBOXYPEPTIDASE/ENDOPEPTIDASE AMPH"/>
    <property type="match status" value="1"/>
</dbReference>
<comment type="similarity">
    <text evidence="1">Belongs to the peptidase S12 family.</text>
</comment>
<dbReference type="Pfam" id="PF00144">
    <property type="entry name" value="Beta-lactamase"/>
    <property type="match status" value="1"/>
</dbReference>
<dbReference type="SUPFAM" id="SSF56601">
    <property type="entry name" value="beta-lactamase/transpeptidase-like"/>
    <property type="match status" value="1"/>
</dbReference>
<evidence type="ECO:0000259" key="3">
    <source>
        <dbReference type="Pfam" id="PF00144"/>
    </source>
</evidence>
<protein>
    <submittedName>
        <fullName evidence="5">Uncharacterized protein</fullName>
    </submittedName>
</protein>
<organism evidence="5 6">
    <name type="scientific">Metarhizium rileyi (strain RCEF 4871)</name>
    <name type="common">Nomuraea rileyi</name>
    <dbReference type="NCBI Taxonomy" id="1649241"/>
    <lineage>
        <taxon>Eukaryota</taxon>
        <taxon>Fungi</taxon>
        <taxon>Dikarya</taxon>
        <taxon>Ascomycota</taxon>
        <taxon>Pezizomycotina</taxon>
        <taxon>Sordariomycetes</taxon>
        <taxon>Hypocreomycetidae</taxon>
        <taxon>Hypocreales</taxon>
        <taxon>Clavicipitaceae</taxon>
        <taxon>Metarhizium</taxon>
    </lineage>
</organism>